<gene>
    <name evidence="1" type="ORF">ADIS_4206</name>
</gene>
<dbReference type="STRING" id="1232681.ADIS_4206"/>
<dbReference type="GO" id="GO:0006313">
    <property type="term" value="P:DNA transposition"/>
    <property type="evidence" value="ECO:0007669"/>
    <property type="project" value="InterPro"/>
</dbReference>
<dbReference type="InterPro" id="IPR052546">
    <property type="entry name" value="Transposase_8_domain"/>
</dbReference>
<reference evidence="1 2" key="1">
    <citation type="submission" date="2013-02" db="EMBL/GenBank/DDBJ databases">
        <title>A novel strain isolated from Lonar lake, Maharashtra, India.</title>
        <authorList>
            <person name="Singh A."/>
        </authorList>
    </citation>
    <scope>NUCLEOTIDE SEQUENCE [LARGE SCALE GENOMIC DNA]</scope>
    <source>
        <strain evidence="1 2">AK24</strain>
    </source>
</reference>
<evidence type="ECO:0000313" key="1">
    <source>
        <dbReference type="EMBL" id="EON75338.1"/>
    </source>
</evidence>
<evidence type="ECO:0000313" key="2">
    <source>
        <dbReference type="Proteomes" id="UP000013909"/>
    </source>
</evidence>
<dbReference type="GO" id="GO:0003677">
    <property type="term" value="F:DNA binding"/>
    <property type="evidence" value="ECO:0007669"/>
    <property type="project" value="InterPro"/>
</dbReference>
<dbReference type="Gene3D" id="1.10.10.10">
    <property type="entry name" value="Winged helix-like DNA-binding domain superfamily/Winged helix DNA-binding domain"/>
    <property type="match status" value="1"/>
</dbReference>
<keyword evidence="2" id="KW-1185">Reference proteome</keyword>
<dbReference type="OrthoDB" id="1495855at2"/>
<name>R7ZML7_9BACT</name>
<dbReference type="PANTHER" id="PTHR33609:SF1">
    <property type="entry name" value="TRANSPOSASE"/>
    <property type="match status" value="1"/>
</dbReference>
<comment type="caution">
    <text evidence="1">The sequence shown here is derived from an EMBL/GenBank/DDBJ whole genome shotgun (WGS) entry which is preliminary data.</text>
</comment>
<dbReference type="PANTHER" id="PTHR33609">
    <property type="entry name" value="LOW CALCIUM RESPONSE LOCUS PROTEIN S"/>
    <property type="match status" value="1"/>
</dbReference>
<dbReference type="Proteomes" id="UP000013909">
    <property type="component" value="Unassembled WGS sequence"/>
</dbReference>
<protein>
    <submittedName>
        <fullName evidence="1">Putative transcriptional regulator, Fis family protein</fullName>
    </submittedName>
</protein>
<dbReference type="AlphaFoldDB" id="R7ZML7"/>
<dbReference type="SUPFAM" id="SSF46689">
    <property type="entry name" value="Homeodomain-like"/>
    <property type="match status" value="1"/>
</dbReference>
<dbReference type="InterPro" id="IPR036388">
    <property type="entry name" value="WH-like_DNA-bd_sf"/>
</dbReference>
<proteinExistence type="predicted"/>
<dbReference type="EMBL" id="AQHR01000108">
    <property type="protein sequence ID" value="EON75338.1"/>
    <property type="molecule type" value="Genomic_DNA"/>
</dbReference>
<accession>R7ZML7</accession>
<dbReference type="InterPro" id="IPR009057">
    <property type="entry name" value="Homeodomain-like_sf"/>
</dbReference>
<dbReference type="GO" id="GO:0004803">
    <property type="term" value="F:transposase activity"/>
    <property type="evidence" value="ECO:0007669"/>
    <property type="project" value="InterPro"/>
</dbReference>
<dbReference type="RefSeq" id="WP_010856319.1">
    <property type="nucleotide sequence ID" value="NZ_AQHR01000108.1"/>
</dbReference>
<sequence>MKKRTFSKEEKLKVLEEAKSNGVQATLDKYGVYPATYYSWKKKYETMGEKGFRHGMTPAHLKEIRRLEKENELLKKLLAEKEIEAHLKDDLLKKKYPWASGKS</sequence>
<organism evidence="1 2">
    <name type="scientific">Lunatimonas lonarensis</name>
    <dbReference type="NCBI Taxonomy" id="1232681"/>
    <lineage>
        <taxon>Bacteria</taxon>
        <taxon>Pseudomonadati</taxon>
        <taxon>Bacteroidota</taxon>
        <taxon>Cytophagia</taxon>
        <taxon>Cytophagales</taxon>
        <taxon>Cyclobacteriaceae</taxon>
    </lineage>
</organism>
<dbReference type="Pfam" id="PF01527">
    <property type="entry name" value="HTH_Tnp_1"/>
    <property type="match status" value="1"/>
</dbReference>
<dbReference type="InterPro" id="IPR002514">
    <property type="entry name" value="Transposase_8"/>
</dbReference>